<dbReference type="EMBL" id="LSSN01000104">
    <property type="protein sequence ID" value="OMJ25838.1"/>
    <property type="molecule type" value="Genomic_DNA"/>
</dbReference>
<dbReference type="AlphaFoldDB" id="A0A1R1YFZ8"/>
<organism evidence="1 2">
    <name type="scientific">Smittium culicis</name>
    <dbReference type="NCBI Taxonomy" id="133412"/>
    <lineage>
        <taxon>Eukaryota</taxon>
        <taxon>Fungi</taxon>
        <taxon>Fungi incertae sedis</taxon>
        <taxon>Zoopagomycota</taxon>
        <taxon>Kickxellomycotina</taxon>
        <taxon>Harpellomycetes</taxon>
        <taxon>Harpellales</taxon>
        <taxon>Legeriomycetaceae</taxon>
        <taxon>Smittium</taxon>
    </lineage>
</organism>
<proteinExistence type="predicted"/>
<dbReference type="OrthoDB" id="5588375at2759"/>
<sequence>MDRRPHQAAYQGAEIHLGDWILQVDQEILHQNAAGQTVLSLANRKAKINKSKIQHWAISRNIKDKGNWIGLTAMHPTLRLGLQDVGRMRMGSYWTAQLMANTKIID</sequence>
<keyword evidence="2" id="KW-1185">Reference proteome</keyword>
<accession>A0A1R1YFZ8</accession>
<name>A0A1R1YFZ8_9FUNG</name>
<gene>
    <name evidence="1" type="ORF">AYI70_g619</name>
</gene>
<comment type="caution">
    <text evidence="1">The sequence shown here is derived from an EMBL/GenBank/DDBJ whole genome shotgun (WGS) entry which is preliminary data.</text>
</comment>
<reference evidence="1 2" key="1">
    <citation type="submission" date="2017-01" db="EMBL/GenBank/DDBJ databases">
        <authorList>
            <person name="Mah S.A."/>
            <person name="Swanson W.J."/>
            <person name="Moy G.W."/>
            <person name="Vacquier V.D."/>
        </authorList>
    </citation>
    <scope>NUCLEOTIDE SEQUENCE [LARGE SCALE GENOMIC DNA]</scope>
    <source>
        <strain evidence="1 2">GSMNP</strain>
    </source>
</reference>
<protein>
    <submittedName>
        <fullName evidence="1">Uncharacterized protein</fullName>
    </submittedName>
</protein>
<evidence type="ECO:0000313" key="2">
    <source>
        <dbReference type="Proteomes" id="UP000187283"/>
    </source>
</evidence>
<dbReference type="Proteomes" id="UP000187283">
    <property type="component" value="Unassembled WGS sequence"/>
</dbReference>
<evidence type="ECO:0000313" key="1">
    <source>
        <dbReference type="EMBL" id="OMJ25838.1"/>
    </source>
</evidence>